<dbReference type="EMBL" id="HBKQ01000448">
    <property type="protein sequence ID" value="CAE2200009.1"/>
    <property type="molecule type" value="Transcribed_RNA"/>
</dbReference>
<proteinExistence type="predicted"/>
<protein>
    <submittedName>
        <fullName evidence="1">Uncharacterized protein</fullName>
    </submittedName>
</protein>
<evidence type="ECO:0000313" key="1">
    <source>
        <dbReference type="EMBL" id="CAE2200009.1"/>
    </source>
</evidence>
<accession>A0A7S4HI82</accession>
<reference evidence="1" key="1">
    <citation type="submission" date="2021-01" db="EMBL/GenBank/DDBJ databases">
        <authorList>
            <person name="Corre E."/>
            <person name="Pelletier E."/>
            <person name="Niang G."/>
            <person name="Scheremetjew M."/>
            <person name="Finn R."/>
            <person name="Kale V."/>
            <person name="Holt S."/>
            <person name="Cochrane G."/>
            <person name="Meng A."/>
            <person name="Brown T."/>
            <person name="Cohen L."/>
        </authorList>
    </citation>
    <scope>NUCLEOTIDE SEQUENCE</scope>
    <source>
        <strain evidence="1">Isolate 1302-5</strain>
    </source>
</reference>
<sequence length="105" mass="11027">MERTSLIGTTLSGAARTECFAVAIASVTLSNTCVSIASNSGSTSAVNVSSQSYRYDFILLVVRTRSPAEEQPPFAGSPLSRRMTKYRTESHSLAAVGASGYVAAM</sequence>
<gene>
    <name evidence="1" type="ORF">OAUR00152_LOCUS296</name>
</gene>
<dbReference type="AlphaFoldDB" id="A0A7S4HI82"/>
<organism evidence="1">
    <name type="scientific">Odontella aurita</name>
    <dbReference type="NCBI Taxonomy" id="265563"/>
    <lineage>
        <taxon>Eukaryota</taxon>
        <taxon>Sar</taxon>
        <taxon>Stramenopiles</taxon>
        <taxon>Ochrophyta</taxon>
        <taxon>Bacillariophyta</taxon>
        <taxon>Mediophyceae</taxon>
        <taxon>Biddulphiophycidae</taxon>
        <taxon>Eupodiscales</taxon>
        <taxon>Odontellaceae</taxon>
        <taxon>Odontella</taxon>
    </lineage>
</organism>
<name>A0A7S4HI82_9STRA</name>